<evidence type="ECO:0000313" key="2">
    <source>
        <dbReference type="EMBL" id="HCK24731.1"/>
    </source>
</evidence>
<feature type="transmembrane region" description="Helical" evidence="1">
    <location>
        <begin position="99"/>
        <end position="126"/>
    </location>
</feature>
<feature type="transmembrane region" description="Helical" evidence="1">
    <location>
        <begin position="168"/>
        <end position="188"/>
    </location>
</feature>
<proteinExistence type="predicted"/>
<reference evidence="2 3" key="1">
    <citation type="journal article" date="2018" name="Nat. Biotechnol.">
        <title>A standardized bacterial taxonomy based on genome phylogeny substantially revises the tree of life.</title>
        <authorList>
            <person name="Parks D.H."/>
            <person name="Chuvochina M."/>
            <person name="Waite D.W."/>
            <person name="Rinke C."/>
            <person name="Skarshewski A."/>
            <person name="Chaumeil P.A."/>
            <person name="Hugenholtz P."/>
        </authorList>
    </citation>
    <scope>NUCLEOTIDE SEQUENCE [LARGE SCALE GENOMIC DNA]</scope>
    <source>
        <strain evidence="2">UBA9667</strain>
    </source>
</reference>
<keyword evidence="1" id="KW-0472">Membrane</keyword>
<feature type="transmembrane region" description="Helical" evidence="1">
    <location>
        <begin position="60"/>
        <end position="78"/>
    </location>
</feature>
<accession>A0A3D2SH70</accession>
<keyword evidence="1" id="KW-0812">Transmembrane</keyword>
<dbReference type="Proteomes" id="UP000263098">
    <property type="component" value="Unassembled WGS sequence"/>
</dbReference>
<evidence type="ECO:0000313" key="3">
    <source>
        <dbReference type="Proteomes" id="UP000263098"/>
    </source>
</evidence>
<comment type="caution">
    <text evidence="2">The sequence shown here is derived from an EMBL/GenBank/DDBJ whole genome shotgun (WGS) entry which is preliminary data.</text>
</comment>
<feature type="transmembrane region" description="Helical" evidence="1">
    <location>
        <begin position="194"/>
        <end position="213"/>
    </location>
</feature>
<keyword evidence="1" id="KW-1133">Transmembrane helix</keyword>
<protein>
    <recommendedName>
        <fullName evidence="4">ABC transporter permease</fullName>
    </recommendedName>
</protein>
<dbReference type="EMBL" id="DPVG01000292">
    <property type="protein sequence ID" value="HCK24731.1"/>
    <property type="molecule type" value="Genomic_DNA"/>
</dbReference>
<evidence type="ECO:0000256" key="1">
    <source>
        <dbReference type="SAM" id="Phobius"/>
    </source>
</evidence>
<evidence type="ECO:0008006" key="4">
    <source>
        <dbReference type="Google" id="ProtNLM"/>
    </source>
</evidence>
<name>A0A3D2SH70_9BACE</name>
<sequence length="221" mass="25144">MKAILYKEWIKTRYLFLLAAVILAAFTAYCQLRIGKVVSLRGATHLWEILLSRDNTFYESMRYVPLFSGVLLALFQLVPEMQQNRLKLCLHLPLPQNKIIGIMLGFGVSLLLALFVVTYLIIFLYLNPILAPELISRVMLTMLPWYVAGIAGYAFVAFAVLEPTWRRRLLNVLAGAAFIQIFYLSSYAEAYNQVIVWLLIITLALVGLSFLSVSRFKDGVQ</sequence>
<feature type="transmembrane region" description="Helical" evidence="1">
    <location>
        <begin position="138"/>
        <end position="161"/>
    </location>
</feature>
<gene>
    <name evidence="2" type="ORF">DHW31_08135</name>
</gene>
<organism evidence="2 3">
    <name type="scientific">Bacteroides graminisolvens</name>
    <dbReference type="NCBI Taxonomy" id="477666"/>
    <lineage>
        <taxon>Bacteria</taxon>
        <taxon>Pseudomonadati</taxon>
        <taxon>Bacteroidota</taxon>
        <taxon>Bacteroidia</taxon>
        <taxon>Bacteroidales</taxon>
        <taxon>Bacteroidaceae</taxon>
        <taxon>Bacteroides</taxon>
    </lineage>
</organism>
<dbReference type="AlphaFoldDB" id="A0A3D2SH70"/>